<dbReference type="RefSeq" id="WP_395114664.1">
    <property type="nucleotide sequence ID" value="NZ_JBIMSO010000050.1"/>
</dbReference>
<gene>
    <name evidence="1" type="ORF">ACHIPZ_12655</name>
</gene>
<name>A0ABW7JM13_9NOCA</name>
<dbReference type="Proteomes" id="UP001609175">
    <property type="component" value="Unassembled WGS sequence"/>
</dbReference>
<proteinExistence type="predicted"/>
<accession>A0ABW7JM13</accession>
<organism evidence="1 2">
    <name type="scientific">Antrihabitans spumae</name>
    <dbReference type="NCBI Taxonomy" id="3373370"/>
    <lineage>
        <taxon>Bacteria</taxon>
        <taxon>Bacillati</taxon>
        <taxon>Actinomycetota</taxon>
        <taxon>Actinomycetes</taxon>
        <taxon>Mycobacteriales</taxon>
        <taxon>Nocardiaceae</taxon>
        <taxon>Antrihabitans</taxon>
    </lineage>
</organism>
<dbReference type="EMBL" id="JBIMSO010000050">
    <property type="protein sequence ID" value="MFH5209036.1"/>
    <property type="molecule type" value="Genomic_DNA"/>
</dbReference>
<evidence type="ECO:0000313" key="2">
    <source>
        <dbReference type="Proteomes" id="UP001609175"/>
    </source>
</evidence>
<evidence type="ECO:0000313" key="1">
    <source>
        <dbReference type="EMBL" id="MFH5209036.1"/>
    </source>
</evidence>
<protein>
    <submittedName>
        <fullName evidence="1">Uncharacterized protein</fullName>
    </submittedName>
</protein>
<reference evidence="1 2" key="1">
    <citation type="submission" date="2024-10" db="EMBL/GenBank/DDBJ databases">
        <authorList>
            <person name="Riesco R."/>
        </authorList>
    </citation>
    <scope>NUCLEOTIDE SEQUENCE [LARGE SCALE GENOMIC DNA]</scope>
    <source>
        <strain evidence="1 2">NCIMB 15449</strain>
    </source>
</reference>
<comment type="caution">
    <text evidence="1">The sequence shown here is derived from an EMBL/GenBank/DDBJ whole genome shotgun (WGS) entry which is preliminary data.</text>
</comment>
<sequence>MTQQIRDFHGVLKIRDRHIPGWSPNFDDQDQPGWPHSSEYELRHEARVRAAEQRLVEASFTAAQHLMEITYDVPPAALLALWREHGLRIRQLDNDLQEANKA</sequence>